<dbReference type="Pfam" id="PF03401">
    <property type="entry name" value="TctC"/>
    <property type="match status" value="1"/>
</dbReference>
<dbReference type="InterPro" id="IPR006311">
    <property type="entry name" value="TAT_signal"/>
</dbReference>
<evidence type="ECO:0000313" key="3">
    <source>
        <dbReference type="EMBL" id="AMR76688.1"/>
    </source>
</evidence>
<evidence type="ECO:0000313" key="4">
    <source>
        <dbReference type="Proteomes" id="UP000075238"/>
    </source>
</evidence>
<reference evidence="3 4" key="1">
    <citation type="submission" date="2016-03" db="EMBL/GenBank/DDBJ databases">
        <title>Complete genome sequence of a novel chlorpyrifos degrading bacterium, Cupriavidus nantongensis sp. X1.</title>
        <authorList>
            <person name="Fang L."/>
        </authorList>
    </citation>
    <scope>NUCLEOTIDE SEQUENCE [LARGE SCALE GENOMIC DNA]</scope>
    <source>
        <strain evidence="3 4">X1</strain>
    </source>
</reference>
<keyword evidence="4" id="KW-1185">Reference proteome</keyword>
<organism evidence="3 4">
    <name type="scientific">Cupriavidus nantongensis</name>
    <dbReference type="NCBI Taxonomy" id="1796606"/>
    <lineage>
        <taxon>Bacteria</taxon>
        <taxon>Pseudomonadati</taxon>
        <taxon>Pseudomonadota</taxon>
        <taxon>Betaproteobacteria</taxon>
        <taxon>Burkholderiales</taxon>
        <taxon>Burkholderiaceae</taxon>
        <taxon>Cupriavidus</taxon>
    </lineage>
</organism>
<dbReference type="RefSeq" id="WP_062796453.1">
    <property type="nucleotide sequence ID" value="NZ_CP014844.1"/>
</dbReference>
<comment type="similarity">
    <text evidence="1">Belongs to the UPF0065 (bug) family.</text>
</comment>
<protein>
    <submittedName>
        <fullName evidence="3">ABC transporter substrate-binding protein</fullName>
    </submittedName>
</protein>
<dbReference type="InterPro" id="IPR005064">
    <property type="entry name" value="BUG"/>
</dbReference>
<dbReference type="SUPFAM" id="SSF53850">
    <property type="entry name" value="Periplasmic binding protein-like II"/>
    <property type="match status" value="1"/>
</dbReference>
<dbReference type="EMBL" id="CP014844">
    <property type="protein sequence ID" value="AMR76688.1"/>
    <property type="molecule type" value="Genomic_DNA"/>
</dbReference>
<accession>A0A142JF26</accession>
<dbReference type="AlphaFoldDB" id="A0A142JF26"/>
<dbReference type="InterPro" id="IPR042100">
    <property type="entry name" value="Bug_dom1"/>
</dbReference>
<dbReference type="PIRSF" id="PIRSF017082">
    <property type="entry name" value="YflP"/>
    <property type="match status" value="1"/>
</dbReference>
<dbReference type="PROSITE" id="PS51318">
    <property type="entry name" value="TAT"/>
    <property type="match status" value="1"/>
</dbReference>
<feature type="signal peptide" evidence="2">
    <location>
        <begin position="1"/>
        <end position="28"/>
    </location>
</feature>
<evidence type="ECO:0000256" key="2">
    <source>
        <dbReference type="SAM" id="SignalP"/>
    </source>
</evidence>
<sequence length="330" mass="34823">MNRRAWLTLATSGLVAGLSLGMALPAAAQAYPAKPIRIVVPYVAGGGTDTIARAMGEKLSKRLGQPVVVDNKAGASGIIGTDAVAKAAPDGYTLLMTLTQSVLTNQFLFQKLPYDPRKDLSMISVLADAQLVLVTHPSVPARTVRELGDYARSRPGKLSYASWGVGSLSHLSGAYYSKLVHGQATHVPYKGEAPMLQDLLGGQVQFGFASILTAKPYIQSGKLKALAVTGTQRSSALPDMPTFAEAGMQDSAFKTVGWIGLVAPVGVPAPILARLESEVRAILQTPEMQERMVTLGLRTVGSTPAEAQALYARDWPVLKTLVADSGAKLD</sequence>
<proteinExistence type="inferred from homology"/>
<gene>
    <name evidence="3" type="ORF">A2G96_02425</name>
</gene>
<keyword evidence="2" id="KW-0732">Signal</keyword>
<dbReference type="PANTHER" id="PTHR42928">
    <property type="entry name" value="TRICARBOXYLATE-BINDING PROTEIN"/>
    <property type="match status" value="1"/>
</dbReference>
<dbReference type="Proteomes" id="UP000075238">
    <property type="component" value="Chromosome 1"/>
</dbReference>
<dbReference type="OrthoDB" id="8678477at2"/>
<dbReference type="Gene3D" id="3.40.190.150">
    <property type="entry name" value="Bordetella uptake gene, domain 1"/>
    <property type="match status" value="1"/>
</dbReference>
<dbReference type="Gene3D" id="3.40.190.10">
    <property type="entry name" value="Periplasmic binding protein-like II"/>
    <property type="match status" value="1"/>
</dbReference>
<feature type="chain" id="PRO_5007497868" evidence="2">
    <location>
        <begin position="29"/>
        <end position="330"/>
    </location>
</feature>
<dbReference type="KEGG" id="cnan:A2G96_02425"/>
<name>A0A142JF26_9BURK</name>
<evidence type="ECO:0000256" key="1">
    <source>
        <dbReference type="ARBA" id="ARBA00006987"/>
    </source>
</evidence>
<dbReference type="PANTHER" id="PTHR42928:SF5">
    <property type="entry name" value="BLR1237 PROTEIN"/>
    <property type="match status" value="1"/>
</dbReference>
<dbReference type="CDD" id="cd13578">
    <property type="entry name" value="PBP2_Bug27"/>
    <property type="match status" value="1"/>
</dbReference>
<dbReference type="STRING" id="1796606.A2G96_02425"/>